<feature type="transmembrane region" description="Helical" evidence="1">
    <location>
        <begin position="62"/>
        <end position="84"/>
    </location>
</feature>
<dbReference type="Proteomes" id="UP000510886">
    <property type="component" value="Chromosome"/>
</dbReference>
<name>A0A7H9EMP4_9LACO</name>
<evidence type="ECO:0000313" key="3">
    <source>
        <dbReference type="Proteomes" id="UP000510886"/>
    </source>
</evidence>
<gene>
    <name evidence="2" type="ORF">GTO87_08240</name>
</gene>
<protein>
    <submittedName>
        <fullName evidence="2">Uncharacterized protein</fullName>
    </submittedName>
</protein>
<accession>A0A7H9EMP4</accession>
<evidence type="ECO:0000256" key="1">
    <source>
        <dbReference type="SAM" id="Phobius"/>
    </source>
</evidence>
<keyword evidence="1" id="KW-1133">Transmembrane helix</keyword>
<proteinExistence type="predicted"/>
<dbReference type="EMBL" id="CP047418">
    <property type="protein sequence ID" value="QLL78572.1"/>
    <property type="molecule type" value="Genomic_DNA"/>
</dbReference>
<reference evidence="2 3" key="1">
    <citation type="submission" date="2020-01" db="EMBL/GenBank/DDBJ databases">
        <title>Complete and circular genome sequences of six lactobacillus isolates from horses.</title>
        <authorList>
            <person name="Hassan H.M."/>
        </authorList>
    </citation>
    <scope>NUCLEOTIDE SEQUENCE [LARGE SCALE GENOMIC DNA]</scope>
    <source>
        <strain evidence="2 3">1A</strain>
    </source>
</reference>
<dbReference type="KEGG" id="lsw:GTO87_08240"/>
<organism evidence="2 3">
    <name type="scientific">Ligilactobacillus saerimneri</name>
    <dbReference type="NCBI Taxonomy" id="228229"/>
    <lineage>
        <taxon>Bacteria</taxon>
        <taxon>Bacillati</taxon>
        <taxon>Bacillota</taxon>
        <taxon>Bacilli</taxon>
        <taxon>Lactobacillales</taxon>
        <taxon>Lactobacillaceae</taxon>
        <taxon>Ligilactobacillus</taxon>
    </lineage>
</organism>
<keyword evidence="1" id="KW-0472">Membrane</keyword>
<evidence type="ECO:0000313" key="2">
    <source>
        <dbReference type="EMBL" id="QLL78572.1"/>
    </source>
</evidence>
<dbReference type="RefSeq" id="WP_180848747.1">
    <property type="nucleotide sequence ID" value="NZ_CP047418.1"/>
</dbReference>
<keyword evidence="1" id="KW-0812">Transmembrane</keyword>
<sequence>MREYPLTLAFAGLAVLYMLIVANSFVAALYFIMWSAGPAFIGETIVRYLVDRNAVAQYKLAELLVAVVQLALTCGGLWFFYTFLN</sequence>
<feature type="transmembrane region" description="Helical" evidence="1">
    <location>
        <begin position="7"/>
        <end position="25"/>
    </location>
</feature>
<dbReference type="AlphaFoldDB" id="A0A7H9EMP4"/>